<dbReference type="Pfam" id="PF12848">
    <property type="entry name" value="ABC_tran_Xtn"/>
    <property type="match status" value="1"/>
</dbReference>
<dbReference type="SFLD" id="SFLDS00029">
    <property type="entry name" value="Radical_SAM"/>
    <property type="match status" value="1"/>
</dbReference>
<comment type="similarity">
    <text evidence="6">Belongs to the ABC transporter superfamily. ABCF family. EF3 subfamily.</text>
</comment>
<feature type="region of interest" description="Disordered" evidence="30">
    <location>
        <begin position="1365"/>
        <end position="1384"/>
    </location>
</feature>
<keyword evidence="21" id="KW-0411">Iron-sulfur</keyword>
<keyword evidence="22" id="KW-0496">Mitochondrion</keyword>
<dbReference type="SFLD" id="SFLDG01071">
    <property type="entry name" value="tRNA_wybutosine-synthesizing"/>
    <property type="match status" value="1"/>
</dbReference>
<dbReference type="CDD" id="cd03221">
    <property type="entry name" value="ABCF_EF-3"/>
    <property type="match status" value="1"/>
</dbReference>
<dbReference type="InterPro" id="IPR001094">
    <property type="entry name" value="Flavdoxin-like"/>
</dbReference>
<evidence type="ECO:0000256" key="21">
    <source>
        <dbReference type="ARBA" id="ARBA00023014"/>
    </source>
</evidence>
<dbReference type="SUPFAM" id="SSF52540">
    <property type="entry name" value="P-loop containing nucleoside triphosphate hydrolases"/>
    <property type="match status" value="2"/>
</dbReference>
<dbReference type="GO" id="GO:0051539">
    <property type="term" value="F:4 iron, 4 sulfur cluster binding"/>
    <property type="evidence" value="ECO:0007669"/>
    <property type="project" value="UniProtKB-KW"/>
</dbReference>
<dbReference type="PROSITE" id="PS51918">
    <property type="entry name" value="RADICAL_SAM"/>
    <property type="match status" value="1"/>
</dbReference>
<feature type="compositionally biased region" description="Low complexity" evidence="30">
    <location>
        <begin position="1372"/>
        <end position="1384"/>
    </location>
</feature>
<dbReference type="EMBL" id="LNIX01000022">
    <property type="protein sequence ID" value="OXA43478.1"/>
    <property type="molecule type" value="Genomic_DNA"/>
</dbReference>
<keyword evidence="36" id="KW-1185">Reference proteome</keyword>
<evidence type="ECO:0000256" key="24">
    <source>
        <dbReference type="ARBA" id="ARBA00023239"/>
    </source>
</evidence>
<keyword evidence="19" id="KW-0007">Acetylation</keyword>
<dbReference type="GO" id="GO:0046872">
    <property type="term" value="F:metal ion binding"/>
    <property type="evidence" value="ECO:0007669"/>
    <property type="project" value="UniProtKB-KW"/>
</dbReference>
<dbReference type="PANTHER" id="PTHR13930:SF0">
    <property type="entry name" value="S-ADENOSYL-L-METHIONINE-DEPENDENT TRNA 4-DEMETHYLWYOSINE SYNTHASE TYW1-RELATED"/>
    <property type="match status" value="1"/>
</dbReference>
<dbReference type="InterPro" id="IPR029039">
    <property type="entry name" value="Flavoprotein-like_sf"/>
</dbReference>
<keyword evidence="23 31" id="KW-0472">Membrane</keyword>
<reference evidence="35 36" key="1">
    <citation type="submission" date="2015-12" db="EMBL/GenBank/DDBJ databases">
        <title>The genome of Folsomia candida.</title>
        <authorList>
            <person name="Faddeeva A."/>
            <person name="Derks M.F."/>
            <person name="Anvar Y."/>
            <person name="Smit S."/>
            <person name="Van Straalen N."/>
            <person name="Roelofs D."/>
        </authorList>
    </citation>
    <scope>NUCLEOTIDE SEQUENCE [LARGE SCALE GENOMIC DNA]</scope>
    <source>
        <strain evidence="35 36">VU population</strain>
        <tissue evidence="35">Whole body</tissue>
    </source>
</reference>
<dbReference type="FunFam" id="3.40.50.300:FF:001092">
    <property type="entry name" value="ATP-binding cassette sub-family F member 2"/>
    <property type="match status" value="1"/>
</dbReference>
<evidence type="ECO:0000256" key="20">
    <source>
        <dbReference type="ARBA" id="ARBA00023004"/>
    </source>
</evidence>
<dbReference type="PROSITE" id="PS50893">
    <property type="entry name" value="ABC_TRANSPORTER_2"/>
    <property type="match status" value="2"/>
</dbReference>
<dbReference type="OrthoDB" id="271553at2759"/>
<dbReference type="PROSITE" id="PS00211">
    <property type="entry name" value="ABC_TRANSPORTER_1"/>
    <property type="match status" value="1"/>
</dbReference>
<dbReference type="UniPathway" id="UPA00375"/>
<evidence type="ECO:0000256" key="31">
    <source>
        <dbReference type="SAM" id="Phobius"/>
    </source>
</evidence>
<dbReference type="InterPro" id="IPR003439">
    <property type="entry name" value="ABC_transporter-like_ATP-bd"/>
</dbReference>
<dbReference type="SUPFAM" id="SSF102114">
    <property type="entry name" value="Radical SAM enzymes"/>
    <property type="match status" value="1"/>
</dbReference>
<dbReference type="Gene3D" id="3.40.50.360">
    <property type="match status" value="1"/>
</dbReference>
<dbReference type="Gene3D" id="3.40.50.300">
    <property type="entry name" value="P-loop containing nucleotide triphosphate hydrolases"/>
    <property type="match status" value="2"/>
</dbReference>
<comment type="similarity">
    <text evidence="4">Belongs to the mitochondrial pyruvate carrier (MPC) (TC 2.A.105) family.</text>
</comment>
<dbReference type="Pfam" id="PF04055">
    <property type="entry name" value="Radical_SAM"/>
    <property type="match status" value="1"/>
</dbReference>
<evidence type="ECO:0000256" key="16">
    <source>
        <dbReference type="ARBA" id="ARBA00022792"/>
    </source>
</evidence>
<dbReference type="SMART" id="SM00382">
    <property type="entry name" value="AAA"/>
    <property type="match status" value="2"/>
</dbReference>
<keyword evidence="16" id="KW-0999">Mitochondrion inner membrane</keyword>
<evidence type="ECO:0000256" key="6">
    <source>
        <dbReference type="ARBA" id="ARBA00011054"/>
    </source>
</evidence>
<comment type="function">
    <text evidence="25">Probable component of the wybutosine biosynthesis pathway. Wybutosine is a hyper modified guanosine with a tricyclic base found at the 3'-position adjacent to the anticodon of eukaryotic phenylalanine tRNA. Catalyzes the condensation of N-methylguanine with 2 carbon atoms from pyruvate to form the tricyclic 4-demethylwyosine, an intermediate in wybutosine biosynthesis.</text>
</comment>
<dbReference type="Pfam" id="PF26051">
    <property type="entry name" value="PWI_ABCF3"/>
    <property type="match status" value="1"/>
</dbReference>
<evidence type="ECO:0000256" key="11">
    <source>
        <dbReference type="ARBA" id="ARBA00022691"/>
    </source>
</evidence>
<dbReference type="GO" id="GO:0016887">
    <property type="term" value="F:ATP hydrolysis activity"/>
    <property type="evidence" value="ECO:0007669"/>
    <property type="project" value="InterPro"/>
</dbReference>
<evidence type="ECO:0000256" key="14">
    <source>
        <dbReference type="ARBA" id="ARBA00022723"/>
    </source>
</evidence>
<dbReference type="Gene3D" id="3.20.20.70">
    <property type="entry name" value="Aldolase class I"/>
    <property type="match status" value="1"/>
</dbReference>
<evidence type="ECO:0000256" key="9">
    <source>
        <dbReference type="ARBA" id="ARBA00022448"/>
    </source>
</evidence>
<keyword evidence="14" id="KW-0479">Metal-binding</keyword>
<evidence type="ECO:0000256" key="15">
    <source>
        <dbReference type="ARBA" id="ARBA00022741"/>
    </source>
</evidence>
<comment type="catalytic activity">
    <reaction evidence="26">
        <text>N(1)-methylguanosine(37) in tRNA(Phe) + pyruvate + S-adenosyl-L-methionine = 4-demethylwyosine(37) in tRNA(Phe) + 5'-deoxyadenosine + L-methionine + CO2 + H2O</text>
        <dbReference type="Rhea" id="RHEA:36347"/>
        <dbReference type="Rhea" id="RHEA-COMP:10164"/>
        <dbReference type="Rhea" id="RHEA-COMP:10165"/>
        <dbReference type="ChEBI" id="CHEBI:15361"/>
        <dbReference type="ChEBI" id="CHEBI:15377"/>
        <dbReference type="ChEBI" id="CHEBI:16526"/>
        <dbReference type="ChEBI" id="CHEBI:17319"/>
        <dbReference type="ChEBI" id="CHEBI:57844"/>
        <dbReference type="ChEBI" id="CHEBI:59789"/>
        <dbReference type="ChEBI" id="CHEBI:64315"/>
        <dbReference type="ChEBI" id="CHEBI:73542"/>
        <dbReference type="EC" id="4.1.3.44"/>
    </reaction>
</comment>
<proteinExistence type="inferred from homology"/>
<evidence type="ECO:0000256" key="7">
    <source>
        <dbReference type="ARBA" id="ARBA00012821"/>
    </source>
</evidence>
<sequence length="1384" mass="154408">MATINPPLKEKPRGIIAGLAGRIWYVAETLFSYGYAILESFVFIAFSGLFIAVRSYFIKNEEDNLIVTSSGGGRNSVKKHVNIYYASQTGTAQRFAEQLFRDVEKMDDAVNCPGDLLSPVKNLSLTEVEHLSELGLASSSLDSVGVAIFIVPTYEDGAPPDSAEWFFKSLAENAVDFRVSKSYLKKMNYAVFGLGNSLYCDNFNKVAKQLDYNLAHLGAQRLLPLQLGNENSTESDFGSLVADFNMWKRRLLKILLSNEAPAFHPLGGITSSSDKNSHPPQDEDLVESSSEDEAADDTVDQPGTCGSKTEIKINQNNKTSSGDLVDLEDIGSLVITARKKIAREKQDFAEMGNLKEMVTPELRKALTKQGYKLIGSHSGVKLCRWTKSMLRGRGGCYKHTFYGIASHQCMEATPSLACANKCVFCWRHHSNPVGTEWKWKMDEAQMILDGALQNHYKMIKEFQGVPGVSRERIEEGLHARHCALSLVGEPIMYPEINKFVKLLHAKNISSFLVTNAQFPDAIRAMSPVTQLYVSVDAATKESLKKIDRPLFKDFWERFLDSLKEIKDKGQRTVYRLTLVKDMNVAELQNYAKLVELGDPDFIEIKGVTYCGTSKASTLTMENVPWHEEVVSFSQSLCTNHLPNYELACEHEHSNCILLANKRIRLEMEVCEQLIKETFPQINEDIYAYVEGKWLIGILTVGREDFEDETQVFDAIGEMLLEISNVGTTEEDVKAVCTTIYNTLGLGEQNRCNKNGIRKLDSTIQMSTLLSDDKLTDINSIWMRNAGSNGQSLVDSKKLQKAEAKILQKQEKRAEGGGKPVVSLSTLMANQECQASAAQVISKKDNRVSAASGKITDIKIENFDVAFGDKVLIQGATISLAFGRRYGLVGRNGLGKTTLLKMIAHKQLRIPPGISVLHVEQEVDGDDTPALEAVLEADAVRHHLLQEEKRLVALNSADAATELNEVYAQLTAIEADKAPALASVILAGLGFAPEEQSRPTKTFSGGWRMRLALARALFAKPDLLLIDEPSNHLDLKAIIWLENYLQSWQSTILVVSHDRQFLNEVATDILFLYQQNIEHYRGNYENFVKTRGERLKNQQREWDAQQQLRAHTQEFIDKFRYNAKRASLVQSKIKFLERLPELRPVDKDGEVVLRFPEVQPLNPPVLQLDDVVFGYTKDKIVLNRVTISAGSDSRICVVGENGAGKSTLLKLILGDFPPTGGLVMTHRGIRFGYFSQHHIDQLSLDLTPVGLLQQKFPGATVEEYRRQLGRFGVSGDLALQSIASLSGGQKSRVAFTAIADTQKHPKFISGKMTTALCLYSLIFMRFAWKVQPRNLLLLACHITNECAQLTQGARFIQYEYMGGKEKDPETVLTTTTSSSQPQPQK</sequence>
<dbReference type="InterPro" id="IPR007197">
    <property type="entry name" value="rSAM"/>
</dbReference>
<dbReference type="GO" id="GO:0010181">
    <property type="term" value="F:FMN binding"/>
    <property type="evidence" value="ECO:0007669"/>
    <property type="project" value="InterPro"/>
</dbReference>
<evidence type="ECO:0000256" key="10">
    <source>
        <dbReference type="ARBA" id="ARBA00022485"/>
    </source>
</evidence>
<evidence type="ECO:0000256" key="28">
    <source>
        <dbReference type="ARBA" id="ARBA00081169"/>
    </source>
</evidence>
<evidence type="ECO:0000256" key="23">
    <source>
        <dbReference type="ARBA" id="ARBA00023136"/>
    </source>
</evidence>
<comment type="subcellular location">
    <subcellularLocation>
        <location evidence="2">Mitochondrion inner membrane</location>
        <topology evidence="2">Multi-pass membrane protein</topology>
    </subcellularLocation>
</comment>
<dbReference type="InterPro" id="IPR003593">
    <property type="entry name" value="AAA+_ATPase"/>
</dbReference>
<keyword evidence="10" id="KW-0004">4Fe-4S</keyword>
<keyword evidence="17 35" id="KW-0067">ATP-binding</keyword>
<dbReference type="PRINTS" id="PR00369">
    <property type="entry name" value="FLAVODOXIN"/>
</dbReference>
<dbReference type="Pfam" id="PF00258">
    <property type="entry name" value="Flavodoxin_1"/>
    <property type="match status" value="1"/>
</dbReference>
<evidence type="ECO:0000256" key="13">
    <source>
        <dbReference type="ARBA" id="ARBA00022694"/>
    </source>
</evidence>
<feature type="domain" description="ABC transporter" evidence="32">
    <location>
        <begin position="1165"/>
        <end position="1382"/>
    </location>
</feature>
<dbReference type="GO" id="GO:0102521">
    <property type="term" value="F:tRNA-4-demethylwyosine synthase activity"/>
    <property type="evidence" value="ECO:0007669"/>
    <property type="project" value="UniProtKB-EC"/>
</dbReference>
<name>A0A226DES1_FOLCA</name>
<evidence type="ECO:0000256" key="3">
    <source>
        <dbReference type="ARBA" id="ARBA00004797"/>
    </source>
</evidence>
<dbReference type="InterPro" id="IPR058240">
    <property type="entry name" value="rSAM_sf"/>
</dbReference>
<keyword evidence="18 31" id="KW-1133">Transmembrane helix</keyword>
<evidence type="ECO:0000256" key="18">
    <source>
        <dbReference type="ARBA" id="ARBA00022989"/>
    </source>
</evidence>
<feature type="domain" description="Flavodoxin-like" evidence="33">
    <location>
        <begin position="81"/>
        <end position="252"/>
    </location>
</feature>
<evidence type="ECO:0000256" key="27">
    <source>
        <dbReference type="ARBA" id="ARBA00078095"/>
    </source>
</evidence>
<feature type="domain" description="ABC transporter" evidence="32">
    <location>
        <begin position="857"/>
        <end position="1098"/>
    </location>
</feature>
<keyword evidence="20" id="KW-0408">Iron</keyword>
<dbReference type="GO" id="GO:0006850">
    <property type="term" value="P:pyruvate import into mitochondria"/>
    <property type="evidence" value="ECO:0007669"/>
    <property type="project" value="InterPro"/>
</dbReference>
<keyword evidence="15" id="KW-0547">Nucleotide-binding</keyword>
<keyword evidence="11" id="KW-0949">S-adenosyl-L-methionine</keyword>
<evidence type="ECO:0000256" key="19">
    <source>
        <dbReference type="ARBA" id="ARBA00022990"/>
    </source>
</evidence>
<dbReference type="Pfam" id="PF08608">
    <property type="entry name" value="Wyosine_form"/>
    <property type="match status" value="1"/>
</dbReference>
<dbReference type="InterPro" id="IPR005336">
    <property type="entry name" value="MPC"/>
</dbReference>
<dbReference type="InterPro" id="IPR058770">
    <property type="entry name" value="PWI_ABCF3"/>
</dbReference>
<gene>
    <name evidence="35" type="ORF">Fcan01_21851</name>
</gene>
<evidence type="ECO:0000256" key="30">
    <source>
        <dbReference type="SAM" id="MobiDB-lite"/>
    </source>
</evidence>
<dbReference type="InterPro" id="IPR027417">
    <property type="entry name" value="P-loop_NTPase"/>
</dbReference>
<dbReference type="GO" id="GO:0031591">
    <property type="term" value="P:wybutosine biosynthetic process"/>
    <property type="evidence" value="ECO:0007669"/>
    <property type="project" value="TreeGrafter"/>
</dbReference>
<organism evidence="35 36">
    <name type="scientific">Folsomia candida</name>
    <name type="common">Springtail</name>
    <dbReference type="NCBI Taxonomy" id="158441"/>
    <lineage>
        <taxon>Eukaryota</taxon>
        <taxon>Metazoa</taxon>
        <taxon>Ecdysozoa</taxon>
        <taxon>Arthropoda</taxon>
        <taxon>Hexapoda</taxon>
        <taxon>Collembola</taxon>
        <taxon>Entomobryomorpha</taxon>
        <taxon>Isotomoidea</taxon>
        <taxon>Isotomidae</taxon>
        <taxon>Proisotominae</taxon>
        <taxon>Folsomia</taxon>
    </lineage>
</organism>
<feature type="transmembrane region" description="Helical" evidence="31">
    <location>
        <begin position="30"/>
        <end position="53"/>
    </location>
</feature>
<keyword evidence="24" id="KW-0456">Lyase</keyword>
<dbReference type="STRING" id="158441.A0A226DES1"/>
<dbReference type="Pfam" id="PF03650">
    <property type="entry name" value="MPC"/>
    <property type="match status" value="1"/>
</dbReference>
<evidence type="ECO:0000256" key="1">
    <source>
        <dbReference type="ARBA" id="ARBA00001966"/>
    </source>
</evidence>
<dbReference type="InterPro" id="IPR008254">
    <property type="entry name" value="Flavodoxin/NO_synth"/>
</dbReference>
<keyword evidence="12 31" id="KW-0812">Transmembrane</keyword>
<evidence type="ECO:0000256" key="8">
    <source>
        <dbReference type="ARBA" id="ARBA00017596"/>
    </source>
</evidence>
<feature type="domain" description="Radical SAM core" evidence="34">
    <location>
        <begin position="402"/>
        <end position="645"/>
    </location>
</feature>
<dbReference type="InterPro" id="IPR013785">
    <property type="entry name" value="Aldolase_TIM"/>
</dbReference>
<evidence type="ECO:0000256" key="22">
    <source>
        <dbReference type="ARBA" id="ARBA00023128"/>
    </source>
</evidence>
<feature type="compositionally biased region" description="Polar residues" evidence="30">
    <location>
        <begin position="304"/>
        <end position="313"/>
    </location>
</feature>
<evidence type="ECO:0000256" key="12">
    <source>
        <dbReference type="ARBA" id="ARBA00022692"/>
    </source>
</evidence>
<dbReference type="InterPro" id="IPR017871">
    <property type="entry name" value="ABC_transporter-like_CS"/>
</dbReference>
<keyword evidence="9" id="KW-0813">Transport</keyword>
<dbReference type="GO" id="GO:0005743">
    <property type="term" value="C:mitochondrial inner membrane"/>
    <property type="evidence" value="ECO:0007669"/>
    <property type="project" value="UniProtKB-SubCell"/>
</dbReference>
<dbReference type="FunFam" id="3.40.50.300:FF:000011">
    <property type="entry name" value="Putative ABC transporter ATP-binding component"/>
    <property type="match status" value="1"/>
</dbReference>
<evidence type="ECO:0000256" key="2">
    <source>
        <dbReference type="ARBA" id="ARBA00004448"/>
    </source>
</evidence>
<evidence type="ECO:0000259" key="34">
    <source>
        <dbReference type="PROSITE" id="PS51918"/>
    </source>
</evidence>
<dbReference type="EC" id="4.1.3.44" evidence="7"/>
<accession>A0A226DES1</accession>
<evidence type="ECO:0000259" key="32">
    <source>
        <dbReference type="PROSITE" id="PS50893"/>
    </source>
</evidence>
<comment type="similarity">
    <text evidence="5">Belongs to the TYW1 family.</text>
</comment>
<dbReference type="SFLD" id="SFLDF00284">
    <property type="entry name" value="tRNA_wybutosine-synthesizing"/>
    <property type="match status" value="1"/>
</dbReference>
<comment type="cofactor">
    <cofactor evidence="1">
        <name>[4Fe-4S] cluster</name>
        <dbReference type="ChEBI" id="CHEBI:49883"/>
    </cofactor>
</comment>
<dbReference type="GO" id="GO:0005524">
    <property type="term" value="F:ATP binding"/>
    <property type="evidence" value="ECO:0007669"/>
    <property type="project" value="UniProtKB-KW"/>
</dbReference>
<keyword evidence="13" id="KW-0819">tRNA processing</keyword>
<evidence type="ECO:0000256" key="29">
    <source>
        <dbReference type="ARBA" id="ARBA00082357"/>
    </source>
</evidence>
<evidence type="ECO:0000256" key="5">
    <source>
        <dbReference type="ARBA" id="ARBA00010115"/>
    </source>
</evidence>
<dbReference type="Pfam" id="PF00005">
    <property type="entry name" value="ABC_tran"/>
    <property type="match status" value="1"/>
</dbReference>
<dbReference type="PANTHER" id="PTHR13930">
    <property type="entry name" value="S-ADENOSYL-L-METHIONINE-DEPENDENT TRNA 4-DEMETHYLWYOSINE SYNTHASE"/>
    <property type="match status" value="1"/>
</dbReference>
<dbReference type="Proteomes" id="UP000198287">
    <property type="component" value="Unassembled WGS sequence"/>
</dbReference>
<dbReference type="InterPro" id="IPR034556">
    <property type="entry name" value="tRNA_wybutosine-synthase"/>
</dbReference>
<dbReference type="FunFam" id="3.20.20.70:FF:000196">
    <property type="entry name" value="S-adenosyl-L-methionine-dependent tRNA 4-demethylwyosine synthase"/>
    <property type="match status" value="1"/>
</dbReference>
<evidence type="ECO:0000313" key="35">
    <source>
        <dbReference type="EMBL" id="OXA43478.1"/>
    </source>
</evidence>
<evidence type="ECO:0000256" key="17">
    <source>
        <dbReference type="ARBA" id="ARBA00022840"/>
    </source>
</evidence>
<dbReference type="CDD" id="cd01335">
    <property type="entry name" value="Radical_SAM"/>
    <property type="match status" value="1"/>
</dbReference>
<dbReference type="SUPFAM" id="SSF52218">
    <property type="entry name" value="Flavoproteins"/>
    <property type="match status" value="1"/>
</dbReference>
<dbReference type="InterPro" id="IPR032781">
    <property type="entry name" value="ABC_tran_Xtn"/>
</dbReference>
<evidence type="ECO:0000313" key="36">
    <source>
        <dbReference type="Proteomes" id="UP000198287"/>
    </source>
</evidence>
<evidence type="ECO:0000256" key="25">
    <source>
        <dbReference type="ARBA" id="ARBA00025368"/>
    </source>
</evidence>
<dbReference type="PROSITE" id="PS50902">
    <property type="entry name" value="FLAVODOXIN_LIKE"/>
    <property type="match status" value="1"/>
</dbReference>
<feature type="compositionally biased region" description="Acidic residues" evidence="30">
    <location>
        <begin position="282"/>
        <end position="299"/>
    </location>
</feature>
<feature type="region of interest" description="Disordered" evidence="30">
    <location>
        <begin position="267"/>
        <end position="313"/>
    </location>
</feature>
<comment type="caution">
    <text evidence="35">The sequence shown here is derived from an EMBL/GenBank/DDBJ whole genome shotgun (WGS) entry which is preliminary data.</text>
</comment>
<protein>
    <recommendedName>
        <fullName evidence="8">S-adenosyl-L-methionine-dependent tRNA 4-demethylwyosine synthase TYW1</fullName>
        <ecNumber evidence="7">4.1.3.44</ecNumber>
    </recommendedName>
    <alternativeName>
        <fullName evidence="29">Radical S-adenosyl methionine and flavodoxin domain-containing protein 1</fullName>
    </alternativeName>
    <alternativeName>
        <fullName evidence="27">tRNA wybutosine-synthesizing protein 1 homolog</fullName>
    </alternativeName>
    <alternativeName>
        <fullName evidence="28">tRNA-yW-synthesizing protein</fullName>
    </alternativeName>
</protein>
<evidence type="ECO:0000256" key="26">
    <source>
        <dbReference type="ARBA" id="ARBA00049466"/>
    </source>
</evidence>
<comment type="pathway">
    <text evidence="3">tRNA modification; wybutosine-tRNA(Phe) biosynthesis.</text>
</comment>
<dbReference type="InterPro" id="IPR013917">
    <property type="entry name" value="tRNA_wybutosine-synth"/>
</dbReference>
<evidence type="ECO:0000259" key="33">
    <source>
        <dbReference type="PROSITE" id="PS50902"/>
    </source>
</evidence>
<evidence type="ECO:0000256" key="4">
    <source>
        <dbReference type="ARBA" id="ARBA00006416"/>
    </source>
</evidence>